<name>A0A5C3R413_9AGAR</name>
<evidence type="ECO:0000313" key="1">
    <source>
        <dbReference type="EMBL" id="TFL07529.1"/>
    </source>
</evidence>
<reference evidence="1 2" key="1">
    <citation type="journal article" date="2019" name="Nat. Ecol. Evol.">
        <title>Megaphylogeny resolves global patterns of mushroom evolution.</title>
        <authorList>
            <person name="Varga T."/>
            <person name="Krizsan K."/>
            <person name="Foldi C."/>
            <person name="Dima B."/>
            <person name="Sanchez-Garcia M."/>
            <person name="Sanchez-Ramirez S."/>
            <person name="Szollosi G.J."/>
            <person name="Szarkandi J.G."/>
            <person name="Papp V."/>
            <person name="Albert L."/>
            <person name="Andreopoulos W."/>
            <person name="Angelini C."/>
            <person name="Antonin V."/>
            <person name="Barry K.W."/>
            <person name="Bougher N.L."/>
            <person name="Buchanan P."/>
            <person name="Buyck B."/>
            <person name="Bense V."/>
            <person name="Catcheside P."/>
            <person name="Chovatia M."/>
            <person name="Cooper J."/>
            <person name="Damon W."/>
            <person name="Desjardin D."/>
            <person name="Finy P."/>
            <person name="Geml J."/>
            <person name="Haridas S."/>
            <person name="Hughes K."/>
            <person name="Justo A."/>
            <person name="Karasinski D."/>
            <person name="Kautmanova I."/>
            <person name="Kiss B."/>
            <person name="Kocsube S."/>
            <person name="Kotiranta H."/>
            <person name="LaButti K.M."/>
            <person name="Lechner B.E."/>
            <person name="Liimatainen K."/>
            <person name="Lipzen A."/>
            <person name="Lukacs Z."/>
            <person name="Mihaltcheva S."/>
            <person name="Morgado L.N."/>
            <person name="Niskanen T."/>
            <person name="Noordeloos M.E."/>
            <person name="Ohm R.A."/>
            <person name="Ortiz-Santana B."/>
            <person name="Ovrebo C."/>
            <person name="Racz N."/>
            <person name="Riley R."/>
            <person name="Savchenko A."/>
            <person name="Shiryaev A."/>
            <person name="Soop K."/>
            <person name="Spirin V."/>
            <person name="Szebenyi C."/>
            <person name="Tomsovsky M."/>
            <person name="Tulloss R.E."/>
            <person name="Uehling J."/>
            <person name="Grigoriev I.V."/>
            <person name="Vagvolgyi C."/>
            <person name="Papp T."/>
            <person name="Martin F.M."/>
            <person name="Miettinen O."/>
            <person name="Hibbett D.S."/>
            <person name="Nagy L.G."/>
        </authorList>
    </citation>
    <scope>NUCLEOTIDE SEQUENCE [LARGE SCALE GENOMIC DNA]</scope>
    <source>
        <strain evidence="1 2">CBS 309.79</strain>
    </source>
</reference>
<dbReference type="AlphaFoldDB" id="A0A5C3R413"/>
<protein>
    <submittedName>
        <fullName evidence="1">Uncharacterized protein</fullName>
    </submittedName>
</protein>
<dbReference type="EMBL" id="ML178814">
    <property type="protein sequence ID" value="TFL07529.1"/>
    <property type="molecule type" value="Genomic_DNA"/>
</dbReference>
<dbReference type="Proteomes" id="UP000305067">
    <property type="component" value="Unassembled WGS sequence"/>
</dbReference>
<accession>A0A5C3R413</accession>
<keyword evidence="2" id="KW-1185">Reference proteome</keyword>
<sequence>MHCSSLVSNSTSKRRRCTPDYAALHYTDAPTDYLVWIAEIKRMVMPSFRDWFPDEAAQSHFAKSQFGSPSVQKGWYGFIAVGIWFSVFHFQPQDLEYSSHLPKAEHYESQCRFFSTFILESPPAKRRRYGVRFPVVVSEEDFLSLPDESIEGSLAEERLLPLSPAPAYVTPATEGNGQHVYCTFNLSELRDDAPSAAFEQGNMRVSRELVRFLDRTLENMEFVGHIDHLPWF</sequence>
<proteinExistence type="predicted"/>
<gene>
    <name evidence="1" type="ORF">BDV98DRAFT_558011</name>
</gene>
<organism evidence="1 2">
    <name type="scientific">Pterulicium gracile</name>
    <dbReference type="NCBI Taxonomy" id="1884261"/>
    <lineage>
        <taxon>Eukaryota</taxon>
        <taxon>Fungi</taxon>
        <taxon>Dikarya</taxon>
        <taxon>Basidiomycota</taxon>
        <taxon>Agaricomycotina</taxon>
        <taxon>Agaricomycetes</taxon>
        <taxon>Agaricomycetidae</taxon>
        <taxon>Agaricales</taxon>
        <taxon>Pleurotineae</taxon>
        <taxon>Pterulaceae</taxon>
        <taxon>Pterulicium</taxon>
    </lineage>
</organism>
<evidence type="ECO:0000313" key="2">
    <source>
        <dbReference type="Proteomes" id="UP000305067"/>
    </source>
</evidence>